<dbReference type="AlphaFoldDB" id="A0A644U5D2"/>
<feature type="compositionally biased region" description="Basic and acidic residues" evidence="1">
    <location>
        <begin position="226"/>
        <end position="236"/>
    </location>
</feature>
<feature type="region of interest" description="Disordered" evidence="1">
    <location>
        <begin position="226"/>
        <end position="245"/>
    </location>
</feature>
<feature type="region of interest" description="Disordered" evidence="1">
    <location>
        <begin position="1083"/>
        <end position="1119"/>
    </location>
</feature>
<evidence type="ECO:0000256" key="1">
    <source>
        <dbReference type="SAM" id="MobiDB-lite"/>
    </source>
</evidence>
<organism evidence="2">
    <name type="scientific">bioreactor metagenome</name>
    <dbReference type="NCBI Taxonomy" id="1076179"/>
    <lineage>
        <taxon>unclassified sequences</taxon>
        <taxon>metagenomes</taxon>
        <taxon>ecological metagenomes</taxon>
    </lineage>
</organism>
<protein>
    <submittedName>
        <fullName evidence="2">Uncharacterized protein</fullName>
    </submittedName>
</protein>
<feature type="compositionally biased region" description="Basic and acidic residues" evidence="1">
    <location>
        <begin position="978"/>
        <end position="988"/>
    </location>
</feature>
<feature type="region of interest" description="Disordered" evidence="1">
    <location>
        <begin position="949"/>
        <end position="988"/>
    </location>
</feature>
<accession>A0A644U5D2</accession>
<comment type="caution">
    <text evidence="2">The sequence shown here is derived from an EMBL/GenBank/DDBJ whole genome shotgun (WGS) entry which is preliminary data.</text>
</comment>
<evidence type="ECO:0000313" key="2">
    <source>
        <dbReference type="EMBL" id="MPL74138.1"/>
    </source>
</evidence>
<sequence length="1119" mass="120751">MRLGPACPLPRLDDERHRELHHRFGRAFHDVARGAHQLRNIGLGHLEDQLVVHLQEHLRVEPGDCRGHPDHRAADDVGRRALDRGVDRGAFGKARPRPLVVDLGGVDLAPEQGAHEAVLLGEGDGAVHIGADARETLEIAVDEGLRLGARDAQVAGKTEGRDAVDHPEVDRLRLPAHHRIHALDRHAEHLGGGHRVDVEPVVEGVAQGLDIGDMGEDAQLDLAVVERDDPPPRGGDESLADAPPLVRADRDILQVRIGRGEPAGVGTGDAVGGMHAPGVGVHMALQRIGIGRFQLRDLAPVEHLGGEPCGLRVGVLERGDVLEHIGAGRPGAGLAARAALDPHLLEQDLAELLRRADVEGLPRHLLDLGLEPGHALCEDVRHAGKHRSVDLHPRHLHLGQHRHQRALERLVDGGHLGAVQHRSETAPEPEGDVGILGRIGHGLVDRDLVEGDLRLARAEELLDRDRGVAEVFRAQRVHAVAVQAGEHRIAHQHGVGDRRDADPLPGEDLPVVFHVLADLQDGRILEHGLQQRQRLGRVHLPCGALDSAEEVVAAAAVAERHIGRPPGRGGERDTDQIGLHLVKRGGLGIDSENPGRARLGKPCGQRFTVADADIGRGVEGRLGHSGGRGGARAGADTLGGGFGHRGRGRNRHLEAEFLGHTLRQGAEFHLVQERHQRRGLGVLHFEIIEGEIERRGIVEGDEAFRQPDLIGKVDQGLAALRLFHLFGAGEQRLDIAVFLDQLCRGLDADAGRARHVVDRIARQRLHVDHLLGRHAEFRLDLLGADRQVLHRVEHLDAAADKLHQILVGGDDGDAPARLSRLAGECGDDVVGLEAFHLLAGDVEGARCLAGQRELRAQILGRRRPVRLVFGEDFRAEGLRGIVEDHRRMGRRVAVLGVLDIAEDHVAKARHSPHRQPVRLAGQRRQRVIGAEDEGRAVDQMQVAAFAESHGVPPFRPPLCHSRARPETRNAAANANGRPEGRPHAHEDASGSVARLRMLAVDHVFLVAIGAFDPARVMRDRQPDARMAKRTLAAVTGDLPAGHDLRLGGVGGGCGHLRLREMRRWRAFGGILAIAGNGARGPEPAALPLSRGRASGQASGRQGCAGGNAALPAPRSRRNW</sequence>
<name>A0A644U5D2_9ZZZZ</name>
<dbReference type="EMBL" id="VSSQ01000078">
    <property type="protein sequence ID" value="MPL74138.1"/>
    <property type="molecule type" value="Genomic_DNA"/>
</dbReference>
<reference evidence="2" key="1">
    <citation type="submission" date="2019-08" db="EMBL/GenBank/DDBJ databases">
        <authorList>
            <person name="Kucharzyk K."/>
            <person name="Murdoch R.W."/>
            <person name="Higgins S."/>
            <person name="Loffler F."/>
        </authorList>
    </citation>
    <scope>NUCLEOTIDE SEQUENCE</scope>
</reference>
<proteinExistence type="predicted"/>
<gene>
    <name evidence="2" type="ORF">SDC9_19948</name>
</gene>